<protein>
    <submittedName>
        <fullName evidence="3">Transglycosylase SLT domain-containing protein</fullName>
    </submittedName>
</protein>
<dbReference type="Pfam" id="PF01464">
    <property type="entry name" value="SLT"/>
    <property type="match status" value="1"/>
</dbReference>
<feature type="chain" id="PRO_5030654490" evidence="1">
    <location>
        <begin position="25"/>
        <end position="151"/>
    </location>
</feature>
<dbReference type="Gene3D" id="1.10.530.10">
    <property type="match status" value="1"/>
</dbReference>
<gene>
    <name evidence="3" type="ORF">SAMN05446927_6572</name>
</gene>
<dbReference type="RefSeq" id="WP_097190698.1">
    <property type="nucleotide sequence ID" value="NZ_OCSU01000003.1"/>
</dbReference>
<keyword evidence="4" id="KW-1185">Reference proteome</keyword>
<evidence type="ECO:0000313" key="3">
    <source>
        <dbReference type="EMBL" id="SOE87983.1"/>
    </source>
</evidence>
<dbReference type="InterPro" id="IPR023346">
    <property type="entry name" value="Lysozyme-like_dom_sf"/>
</dbReference>
<dbReference type="CDD" id="cd13400">
    <property type="entry name" value="LT_IagB-like"/>
    <property type="match status" value="1"/>
</dbReference>
<feature type="domain" description="Transglycosylase SLT" evidence="2">
    <location>
        <begin position="25"/>
        <end position="129"/>
    </location>
</feature>
<dbReference type="SUPFAM" id="SSF53955">
    <property type="entry name" value="Lysozyme-like"/>
    <property type="match status" value="1"/>
</dbReference>
<name>A0A7Z7ID45_9BURK</name>
<reference evidence="3 4" key="1">
    <citation type="submission" date="2017-09" db="EMBL/GenBank/DDBJ databases">
        <authorList>
            <person name="Varghese N."/>
            <person name="Submissions S."/>
        </authorList>
    </citation>
    <scope>NUCLEOTIDE SEQUENCE [LARGE SCALE GENOMIC DNA]</scope>
    <source>
        <strain evidence="3 4">OK806</strain>
    </source>
</reference>
<keyword evidence="1" id="KW-0732">Signal</keyword>
<comment type="caution">
    <text evidence="3">The sequence shown here is derived from an EMBL/GenBank/DDBJ whole genome shotgun (WGS) entry which is preliminary data.</text>
</comment>
<proteinExistence type="predicted"/>
<evidence type="ECO:0000256" key="1">
    <source>
        <dbReference type="SAM" id="SignalP"/>
    </source>
</evidence>
<evidence type="ECO:0000313" key="4">
    <source>
        <dbReference type="Proteomes" id="UP000219522"/>
    </source>
</evidence>
<sequence>MVATTLRIYLALLILAFASTTCHADCFDAAAKVHHVSPTVLRAIAKVESGNDPRAVNRNRNGTVDLGMMQINSIHLRELKKYGVKRKDLMNECKNIYTGAWLLRRKMDAHGNNWKAVGAYHSETPKFRRQYAKLVEKQVDRMEAVRIMASN</sequence>
<organism evidence="3 4">
    <name type="scientific">Caballeronia arationis</name>
    <dbReference type="NCBI Taxonomy" id="1777142"/>
    <lineage>
        <taxon>Bacteria</taxon>
        <taxon>Pseudomonadati</taxon>
        <taxon>Pseudomonadota</taxon>
        <taxon>Betaproteobacteria</taxon>
        <taxon>Burkholderiales</taxon>
        <taxon>Burkholderiaceae</taxon>
        <taxon>Caballeronia</taxon>
    </lineage>
</organism>
<feature type="signal peptide" evidence="1">
    <location>
        <begin position="1"/>
        <end position="24"/>
    </location>
</feature>
<dbReference type="AlphaFoldDB" id="A0A7Z7ID45"/>
<dbReference type="EMBL" id="OCSU01000003">
    <property type="protein sequence ID" value="SOE87983.1"/>
    <property type="molecule type" value="Genomic_DNA"/>
</dbReference>
<dbReference type="InterPro" id="IPR008258">
    <property type="entry name" value="Transglycosylase_SLT_dom_1"/>
</dbReference>
<accession>A0A7Z7ID45</accession>
<evidence type="ECO:0000259" key="2">
    <source>
        <dbReference type="Pfam" id="PF01464"/>
    </source>
</evidence>
<dbReference type="Proteomes" id="UP000219522">
    <property type="component" value="Unassembled WGS sequence"/>
</dbReference>